<dbReference type="EMBL" id="VSSQ01016757">
    <property type="protein sequence ID" value="MPM58428.1"/>
    <property type="molecule type" value="Genomic_DNA"/>
</dbReference>
<sequence length="256" mass="25843">MRKLLIVTTVILLAFLSACGSAPAAATSAASTSADTATAAATEVSSTTSALATDYTDAATVEQQLLAGTLQLEGTDNAVTVDQANQLLTLWQSLNTFGPGGGQPGNGGPQGGGQPGGTDSQSTPEAPADQSTPQAPADQAATSVDTEAVLAQIEAIFTDAQIQAISAMQLTNASITTYITDNNLSMQRGNGQGGDQQQGNPPYGDGTQPQGNPPSADGTMQAPGDGQQPDMTNQVLLRAVIQLLQEKTGTTVPQAQ</sequence>
<feature type="region of interest" description="Disordered" evidence="1">
    <location>
        <begin position="95"/>
        <end position="143"/>
    </location>
</feature>
<accession>A0A645B051</accession>
<evidence type="ECO:0000256" key="1">
    <source>
        <dbReference type="SAM" id="MobiDB-lite"/>
    </source>
</evidence>
<organism evidence="2">
    <name type="scientific">bioreactor metagenome</name>
    <dbReference type="NCBI Taxonomy" id="1076179"/>
    <lineage>
        <taxon>unclassified sequences</taxon>
        <taxon>metagenomes</taxon>
        <taxon>ecological metagenomes</taxon>
    </lineage>
</organism>
<feature type="compositionally biased region" description="Polar residues" evidence="1">
    <location>
        <begin position="118"/>
        <end position="143"/>
    </location>
</feature>
<dbReference type="PROSITE" id="PS51257">
    <property type="entry name" value="PROKAR_LIPOPROTEIN"/>
    <property type="match status" value="1"/>
</dbReference>
<feature type="compositionally biased region" description="Low complexity" evidence="1">
    <location>
        <begin position="197"/>
        <end position="206"/>
    </location>
</feature>
<dbReference type="AlphaFoldDB" id="A0A645B051"/>
<comment type="caution">
    <text evidence="2">The sequence shown here is derived from an EMBL/GenBank/DDBJ whole genome shotgun (WGS) entry which is preliminary data.</text>
</comment>
<protein>
    <submittedName>
        <fullName evidence="2">Uncharacterized protein</fullName>
    </submittedName>
</protein>
<evidence type="ECO:0000313" key="2">
    <source>
        <dbReference type="EMBL" id="MPM58428.1"/>
    </source>
</evidence>
<gene>
    <name evidence="2" type="ORF">SDC9_105259</name>
</gene>
<feature type="region of interest" description="Disordered" evidence="1">
    <location>
        <begin position="184"/>
        <end position="234"/>
    </location>
</feature>
<proteinExistence type="predicted"/>
<name>A0A645B051_9ZZZZ</name>
<reference evidence="2" key="1">
    <citation type="submission" date="2019-08" db="EMBL/GenBank/DDBJ databases">
        <authorList>
            <person name="Kucharzyk K."/>
            <person name="Murdoch R.W."/>
            <person name="Higgins S."/>
            <person name="Loffler F."/>
        </authorList>
    </citation>
    <scope>NUCLEOTIDE SEQUENCE</scope>
</reference>
<feature type="compositionally biased region" description="Gly residues" evidence="1">
    <location>
        <begin position="98"/>
        <end position="116"/>
    </location>
</feature>